<accession>A0ACC0VHP4</accession>
<organism evidence="1 2">
    <name type="scientific">Peronosclerospora sorghi</name>
    <dbReference type="NCBI Taxonomy" id="230839"/>
    <lineage>
        <taxon>Eukaryota</taxon>
        <taxon>Sar</taxon>
        <taxon>Stramenopiles</taxon>
        <taxon>Oomycota</taxon>
        <taxon>Peronosporomycetes</taxon>
        <taxon>Peronosporales</taxon>
        <taxon>Peronosporaceae</taxon>
        <taxon>Peronosclerospora</taxon>
    </lineage>
</organism>
<proteinExistence type="predicted"/>
<evidence type="ECO:0000313" key="2">
    <source>
        <dbReference type="Proteomes" id="UP001163321"/>
    </source>
</evidence>
<comment type="caution">
    <text evidence="1">The sequence shown here is derived from an EMBL/GenBank/DDBJ whole genome shotgun (WGS) entry which is preliminary data.</text>
</comment>
<dbReference type="Proteomes" id="UP001163321">
    <property type="component" value="Chromosome 9"/>
</dbReference>
<evidence type="ECO:0000313" key="1">
    <source>
        <dbReference type="EMBL" id="KAI9905867.1"/>
    </source>
</evidence>
<protein>
    <submittedName>
        <fullName evidence="1">Uncharacterized protein</fullName>
    </submittedName>
</protein>
<reference evidence="1 2" key="1">
    <citation type="journal article" date="2022" name="bioRxiv">
        <title>The genome of the oomycete Peronosclerospora sorghi, a cosmopolitan pathogen of maize and sorghum, is inflated with dispersed pseudogenes.</title>
        <authorList>
            <person name="Fletcher K."/>
            <person name="Martin F."/>
            <person name="Isakeit T."/>
            <person name="Cavanaugh K."/>
            <person name="Magill C."/>
            <person name="Michelmore R."/>
        </authorList>
    </citation>
    <scope>NUCLEOTIDE SEQUENCE [LARGE SCALE GENOMIC DNA]</scope>
    <source>
        <strain evidence="1">P6</strain>
    </source>
</reference>
<sequence length="374" mass="39377">MRNAVGELKEAIGSNDFKVWSDHEDGVYSVFVKLVSAYALHEVHRQMELLDDLPVASQCAGVFTTTMGLPCVHTIAARKRSGGIPHLGDFHKQWQLKAVRLSEVSNDTIAKEESTTASNELDDLIQKVQETYTTLAPHQQTAIQLQLSQMGSDTFRLANPAAARPKGRPRGALNRLPPGRLARSRNSTQRSPYAFEVVEESTGAAVGVAIGVAVGAAVGVAVGVAVGAAVWEAVGAAVGAAVGEAVGASVGAAVGVAFGVAVGVAVGEGEVAVARAVEEEEHRRLVYQCKTRRRVIVHGTSTPHHSKHVDAHPRGSSTPSGSPSPRLGAASSTYASMKHYGMSSSRLVHVRSVPLMQSPGPDFHPSIIFIDCPP</sequence>
<dbReference type="EMBL" id="CM047588">
    <property type="protein sequence ID" value="KAI9905867.1"/>
    <property type="molecule type" value="Genomic_DNA"/>
</dbReference>
<keyword evidence="2" id="KW-1185">Reference proteome</keyword>
<name>A0ACC0VHP4_9STRA</name>
<gene>
    <name evidence="1" type="ORF">PsorP6_013501</name>
</gene>